<gene>
    <name evidence="5" type="primary">groS_1</name>
    <name evidence="3" type="synonym">groES</name>
    <name evidence="3" type="synonym">groS</name>
    <name evidence="5" type="ORF">Pla52n_14210</name>
</gene>
<dbReference type="CDD" id="cd00320">
    <property type="entry name" value="cpn10"/>
    <property type="match status" value="1"/>
</dbReference>
<dbReference type="GO" id="GO:0005737">
    <property type="term" value="C:cytoplasm"/>
    <property type="evidence" value="ECO:0007669"/>
    <property type="project" value="UniProtKB-SubCell"/>
</dbReference>
<dbReference type="InterPro" id="IPR020818">
    <property type="entry name" value="Chaperonin_GroES"/>
</dbReference>
<protein>
    <recommendedName>
        <fullName evidence="3">Co-chaperonin GroES</fullName>
    </recommendedName>
    <alternativeName>
        <fullName evidence="3">10 kDa chaperonin</fullName>
    </alternativeName>
    <alternativeName>
        <fullName evidence="3">Chaperonin-10</fullName>
        <shortName evidence="3">Cpn10</shortName>
    </alternativeName>
</protein>
<comment type="caution">
    <text evidence="5">The sequence shown here is derived from an EMBL/GenBank/DDBJ whole genome shotgun (WGS) entry which is preliminary data.</text>
</comment>
<dbReference type="FunFam" id="2.30.33.40:FF:000001">
    <property type="entry name" value="10 kDa chaperonin"/>
    <property type="match status" value="1"/>
</dbReference>
<evidence type="ECO:0000256" key="2">
    <source>
        <dbReference type="ARBA" id="ARBA00023186"/>
    </source>
</evidence>
<dbReference type="Gene3D" id="2.30.33.40">
    <property type="entry name" value="GroES chaperonin"/>
    <property type="match status" value="1"/>
</dbReference>
<keyword evidence="6" id="KW-1185">Reference proteome</keyword>
<organism evidence="5 6">
    <name type="scientific">Stieleria varia</name>
    <dbReference type="NCBI Taxonomy" id="2528005"/>
    <lineage>
        <taxon>Bacteria</taxon>
        <taxon>Pseudomonadati</taxon>
        <taxon>Planctomycetota</taxon>
        <taxon>Planctomycetia</taxon>
        <taxon>Pirellulales</taxon>
        <taxon>Pirellulaceae</taxon>
        <taxon>Stieleria</taxon>
    </lineage>
</organism>
<dbReference type="InterPro" id="IPR018369">
    <property type="entry name" value="Chaprnonin_Cpn10_CS"/>
</dbReference>
<dbReference type="GO" id="GO:0051087">
    <property type="term" value="F:protein-folding chaperone binding"/>
    <property type="evidence" value="ECO:0007669"/>
    <property type="project" value="TreeGrafter"/>
</dbReference>
<dbReference type="GO" id="GO:0046872">
    <property type="term" value="F:metal ion binding"/>
    <property type="evidence" value="ECO:0007669"/>
    <property type="project" value="TreeGrafter"/>
</dbReference>
<dbReference type="Pfam" id="PF00166">
    <property type="entry name" value="Cpn10"/>
    <property type="match status" value="1"/>
</dbReference>
<proteinExistence type="inferred from homology"/>
<comment type="subcellular location">
    <subcellularLocation>
        <location evidence="3">Cytoplasm</location>
    </subcellularLocation>
</comment>
<dbReference type="AlphaFoldDB" id="A0A5C6B361"/>
<name>A0A5C6B361_9BACT</name>
<dbReference type="RefSeq" id="WP_146518910.1">
    <property type="nucleotide sequence ID" value="NZ_CP151726.1"/>
</dbReference>
<comment type="subunit">
    <text evidence="3">Heptamer of 7 subunits arranged in a ring. Interacts with the chaperonin GroEL.</text>
</comment>
<evidence type="ECO:0000313" key="6">
    <source>
        <dbReference type="Proteomes" id="UP000320176"/>
    </source>
</evidence>
<dbReference type="PANTHER" id="PTHR10772:SF58">
    <property type="entry name" value="CO-CHAPERONIN GROES"/>
    <property type="match status" value="1"/>
</dbReference>
<dbReference type="SUPFAM" id="SSF50129">
    <property type="entry name" value="GroES-like"/>
    <property type="match status" value="1"/>
</dbReference>
<dbReference type="InterPro" id="IPR011032">
    <property type="entry name" value="GroES-like_sf"/>
</dbReference>
<dbReference type="PANTHER" id="PTHR10772">
    <property type="entry name" value="10 KDA HEAT SHOCK PROTEIN"/>
    <property type="match status" value="1"/>
</dbReference>
<dbReference type="GO" id="GO:0044183">
    <property type="term" value="F:protein folding chaperone"/>
    <property type="evidence" value="ECO:0007669"/>
    <property type="project" value="InterPro"/>
</dbReference>
<dbReference type="InterPro" id="IPR037124">
    <property type="entry name" value="Chaperonin_GroES_sf"/>
</dbReference>
<dbReference type="GO" id="GO:0051082">
    <property type="term" value="F:unfolded protein binding"/>
    <property type="evidence" value="ECO:0007669"/>
    <property type="project" value="TreeGrafter"/>
</dbReference>
<evidence type="ECO:0000256" key="3">
    <source>
        <dbReference type="HAMAP-Rule" id="MF_00580"/>
    </source>
</evidence>
<accession>A0A5C6B361</accession>
<evidence type="ECO:0000256" key="4">
    <source>
        <dbReference type="RuleBase" id="RU000535"/>
    </source>
</evidence>
<dbReference type="OrthoDB" id="9806791at2"/>
<dbReference type="PRINTS" id="PR00297">
    <property type="entry name" value="CHAPERONIN10"/>
</dbReference>
<evidence type="ECO:0000256" key="1">
    <source>
        <dbReference type="ARBA" id="ARBA00006975"/>
    </source>
</evidence>
<dbReference type="GO" id="GO:0005524">
    <property type="term" value="F:ATP binding"/>
    <property type="evidence" value="ECO:0007669"/>
    <property type="project" value="InterPro"/>
</dbReference>
<comment type="similarity">
    <text evidence="1 3 4">Belongs to the GroES chaperonin family.</text>
</comment>
<dbReference type="HAMAP" id="MF_00580">
    <property type="entry name" value="CH10"/>
    <property type="match status" value="1"/>
</dbReference>
<keyword evidence="2 3" id="KW-0143">Chaperone</keyword>
<sequence>MATATKKKAKVNLQPIGERIVVERQASEETTAGGIVLPGSAREKPARGTVVAIGSGRLLEDGSRAASQLKEGDFVLFSSYAGEQVEINDVEYLLMREDDVLAVVE</sequence>
<reference evidence="5 6" key="1">
    <citation type="submission" date="2019-02" db="EMBL/GenBank/DDBJ databases">
        <title>Deep-cultivation of Planctomycetes and their phenomic and genomic characterization uncovers novel biology.</title>
        <authorList>
            <person name="Wiegand S."/>
            <person name="Jogler M."/>
            <person name="Boedeker C."/>
            <person name="Pinto D."/>
            <person name="Vollmers J."/>
            <person name="Rivas-Marin E."/>
            <person name="Kohn T."/>
            <person name="Peeters S.H."/>
            <person name="Heuer A."/>
            <person name="Rast P."/>
            <person name="Oberbeckmann S."/>
            <person name="Bunk B."/>
            <person name="Jeske O."/>
            <person name="Meyerdierks A."/>
            <person name="Storesund J.E."/>
            <person name="Kallscheuer N."/>
            <person name="Luecker S."/>
            <person name="Lage O.M."/>
            <person name="Pohl T."/>
            <person name="Merkel B.J."/>
            <person name="Hornburger P."/>
            <person name="Mueller R.-W."/>
            <person name="Bruemmer F."/>
            <person name="Labrenz M."/>
            <person name="Spormann A.M."/>
            <person name="Op Den Camp H."/>
            <person name="Overmann J."/>
            <person name="Amann R."/>
            <person name="Jetten M.S.M."/>
            <person name="Mascher T."/>
            <person name="Medema M.H."/>
            <person name="Devos D.P."/>
            <person name="Kaster A.-K."/>
            <person name="Ovreas L."/>
            <person name="Rohde M."/>
            <person name="Galperin M.Y."/>
            <person name="Jogler C."/>
        </authorList>
    </citation>
    <scope>NUCLEOTIDE SEQUENCE [LARGE SCALE GENOMIC DNA]</scope>
    <source>
        <strain evidence="5 6">Pla52n</strain>
    </source>
</reference>
<comment type="function">
    <text evidence="3 4">Together with the chaperonin GroEL, plays an essential role in assisting protein folding. The GroEL-GroES system forms a nano-cage that allows encapsulation of the non-native substrate proteins and provides a physical environment optimized to promote and accelerate protein folding. GroES binds to the apical surface of the GroEL ring, thereby capping the opening of the GroEL channel.</text>
</comment>
<dbReference type="PROSITE" id="PS00681">
    <property type="entry name" value="CHAPERONINS_CPN10"/>
    <property type="match status" value="1"/>
</dbReference>
<evidence type="ECO:0000313" key="5">
    <source>
        <dbReference type="EMBL" id="TWU05706.1"/>
    </source>
</evidence>
<dbReference type="NCBIfam" id="NF001531">
    <property type="entry name" value="PRK00364.2-2"/>
    <property type="match status" value="1"/>
</dbReference>
<dbReference type="Proteomes" id="UP000320176">
    <property type="component" value="Unassembled WGS sequence"/>
</dbReference>
<dbReference type="SMART" id="SM00883">
    <property type="entry name" value="Cpn10"/>
    <property type="match status" value="1"/>
</dbReference>
<dbReference type="EMBL" id="SJPN01000002">
    <property type="protein sequence ID" value="TWU05706.1"/>
    <property type="molecule type" value="Genomic_DNA"/>
</dbReference>
<dbReference type="NCBIfam" id="NF001533">
    <property type="entry name" value="PRK00364.2-4"/>
    <property type="match status" value="1"/>
</dbReference>
<keyword evidence="3" id="KW-0963">Cytoplasm</keyword>